<accession>A0A8B8I6B8</accession>
<dbReference type="PANTHER" id="PTHR10609:SF27">
    <property type="entry name" value="CN HYDROLASE DOMAIN-CONTAINING PROTEIN-RELATED"/>
    <property type="match status" value="1"/>
</dbReference>
<dbReference type="SUPFAM" id="SSF56317">
    <property type="entry name" value="Carbon-nitrogen hydrolase"/>
    <property type="match status" value="1"/>
</dbReference>
<dbReference type="Pfam" id="PF00795">
    <property type="entry name" value="CN_hydrolase"/>
    <property type="match status" value="1"/>
</dbReference>
<comment type="similarity">
    <text evidence="1">Belongs to the carbon-nitrogen hydrolase superfamily. BTD/VNN family.</text>
</comment>
<feature type="domain" description="CN hydrolase" evidence="4">
    <location>
        <begin position="35"/>
        <end position="170"/>
    </location>
</feature>
<evidence type="ECO:0000256" key="1">
    <source>
        <dbReference type="ARBA" id="ARBA00008225"/>
    </source>
</evidence>
<dbReference type="InterPro" id="IPR043957">
    <property type="entry name" value="Vanin_C"/>
</dbReference>
<evidence type="ECO:0000256" key="3">
    <source>
        <dbReference type="SAM" id="SignalP"/>
    </source>
</evidence>
<evidence type="ECO:0000313" key="6">
    <source>
        <dbReference type="Proteomes" id="UP001652626"/>
    </source>
</evidence>
<dbReference type="PANTHER" id="PTHR10609">
    <property type="entry name" value="BIOTINIDASE-RELATED"/>
    <property type="match status" value="1"/>
</dbReference>
<dbReference type="InterPro" id="IPR036526">
    <property type="entry name" value="C-N_Hydrolase_sf"/>
</dbReference>
<keyword evidence="6" id="KW-1185">Reference proteome</keyword>
<gene>
    <name evidence="7" type="primary">LOC113397714</name>
</gene>
<organism evidence="6 7">
    <name type="scientific">Vanessa tameamea</name>
    <name type="common">Kamehameha butterfly</name>
    <dbReference type="NCBI Taxonomy" id="334116"/>
    <lineage>
        <taxon>Eukaryota</taxon>
        <taxon>Metazoa</taxon>
        <taxon>Ecdysozoa</taxon>
        <taxon>Arthropoda</taxon>
        <taxon>Hexapoda</taxon>
        <taxon>Insecta</taxon>
        <taxon>Pterygota</taxon>
        <taxon>Neoptera</taxon>
        <taxon>Endopterygota</taxon>
        <taxon>Lepidoptera</taxon>
        <taxon>Glossata</taxon>
        <taxon>Ditrysia</taxon>
        <taxon>Papilionoidea</taxon>
        <taxon>Nymphalidae</taxon>
        <taxon>Nymphalinae</taxon>
        <taxon>Vanessa</taxon>
    </lineage>
</organism>
<dbReference type="GO" id="GO:0016787">
    <property type="term" value="F:hydrolase activity"/>
    <property type="evidence" value="ECO:0007669"/>
    <property type="project" value="UniProtKB-KW"/>
</dbReference>
<evidence type="ECO:0000313" key="7">
    <source>
        <dbReference type="RefSeq" id="XP_026491952.2"/>
    </source>
</evidence>
<dbReference type="OMA" id="EFFDYLW"/>
<protein>
    <submittedName>
        <fullName evidence="7">Vanin-like protein 1</fullName>
    </submittedName>
</protein>
<dbReference type="AlphaFoldDB" id="A0A8B8I6B8"/>
<evidence type="ECO:0000256" key="2">
    <source>
        <dbReference type="ARBA" id="ARBA00022801"/>
    </source>
</evidence>
<dbReference type="Gene3D" id="3.60.110.10">
    <property type="entry name" value="Carbon-nitrogen hydrolase"/>
    <property type="match status" value="1"/>
</dbReference>
<dbReference type="InterPro" id="IPR040154">
    <property type="entry name" value="Biotinidase/VNN"/>
</dbReference>
<dbReference type="OrthoDB" id="10250282at2759"/>
<keyword evidence="2" id="KW-0378">Hydrolase</keyword>
<feature type="signal peptide" evidence="3">
    <location>
        <begin position="1"/>
        <end position="18"/>
    </location>
</feature>
<proteinExistence type="inferred from homology"/>
<sequence length="471" mass="52581">MSFLKIVLFSLCCNLVRATNTYNAAIVDVSSPDINTGKYASLIREAGERDVDVLVLPTPRNVASETEFDSCINELDNYDEIMKAVSDAAKDARIYVVAQLLERYSCQNREELIRSSVVFDRNGAVISVYRKPVNSGSRCNTTSSKMGHFTTDFGVTFGVLMEDDIILTNVKEVNGIKNFIVSSSSEATFVFAKHFSTFWAYTNNINLIIDNGKFIGNIDVPKFSNNLIVAEFESYGSSDISKTLTITPPTSYFIGDMSQYIIRPLNLEASTKGYTETVCQGNICCQFYVKTNSIGAKQQDVTYGLVVFDGVQNLGNSNIGVQTCSVVACAGLYKRSCFVGSEKNNTNIIFDNILIKGNFSNGNTAHFPTILTTAQSVMNKENFRFTPLNKNTKYVTAELYNTENVLSFGIFGRDYSKDYQTSEFGSINNTSIINELSDYISSDNVQEFFDYLWIRLRVLIFVVSIYVLEMM</sequence>
<reference evidence="7" key="1">
    <citation type="submission" date="2025-08" db="UniProtKB">
        <authorList>
            <consortium name="RefSeq"/>
        </authorList>
    </citation>
    <scope>IDENTIFICATION</scope>
    <source>
        <tissue evidence="7">Whole body</tissue>
    </source>
</reference>
<dbReference type="RefSeq" id="XP_026491952.2">
    <property type="nucleotide sequence ID" value="XM_026636167.2"/>
</dbReference>
<evidence type="ECO:0000259" key="5">
    <source>
        <dbReference type="Pfam" id="PF19018"/>
    </source>
</evidence>
<keyword evidence="3" id="KW-0732">Signal</keyword>
<dbReference type="Pfam" id="PF19018">
    <property type="entry name" value="Vanin_C"/>
    <property type="match status" value="1"/>
</dbReference>
<feature type="domain" description="Vanin C-terminal" evidence="5">
    <location>
        <begin position="265"/>
        <end position="418"/>
    </location>
</feature>
<dbReference type="InterPro" id="IPR003010">
    <property type="entry name" value="C-N_Hydrolase"/>
</dbReference>
<name>A0A8B8I6B8_VANTA</name>
<dbReference type="GeneID" id="113397714"/>
<evidence type="ECO:0000259" key="4">
    <source>
        <dbReference type="Pfam" id="PF00795"/>
    </source>
</evidence>
<dbReference type="Proteomes" id="UP001652626">
    <property type="component" value="Chromosome 23"/>
</dbReference>
<feature type="chain" id="PRO_5045941640" evidence="3">
    <location>
        <begin position="19"/>
        <end position="471"/>
    </location>
</feature>